<evidence type="ECO:0000313" key="3">
    <source>
        <dbReference type="Proteomes" id="UP000645828"/>
    </source>
</evidence>
<accession>A0A811ZCM7</accession>
<evidence type="ECO:0000256" key="1">
    <source>
        <dbReference type="SAM" id="MobiDB-lite"/>
    </source>
</evidence>
<name>A0A811ZCM7_NYCPR</name>
<comment type="caution">
    <text evidence="2">The sequence shown here is derived from an EMBL/GenBank/DDBJ whole genome shotgun (WGS) entry which is preliminary data.</text>
</comment>
<reference evidence="2" key="1">
    <citation type="submission" date="2020-12" db="EMBL/GenBank/DDBJ databases">
        <authorList>
            <consortium name="Molecular Ecology Group"/>
        </authorList>
    </citation>
    <scope>NUCLEOTIDE SEQUENCE</scope>
    <source>
        <strain evidence="2">TBG_1078</strain>
    </source>
</reference>
<protein>
    <submittedName>
        <fullName evidence="2">(raccoon dog) hypothetical protein</fullName>
    </submittedName>
</protein>
<dbReference type="AlphaFoldDB" id="A0A811ZCM7"/>
<evidence type="ECO:0000313" key="2">
    <source>
        <dbReference type="EMBL" id="CAD7686491.1"/>
    </source>
</evidence>
<feature type="region of interest" description="Disordered" evidence="1">
    <location>
        <begin position="1"/>
        <end position="56"/>
    </location>
</feature>
<proteinExistence type="predicted"/>
<sequence length="56" mass="5633">MDKTKDQGPVTGASPLRCRGAGLGSVTLGGGEGRGGEGRGGEGRGLRARERHSKAQ</sequence>
<gene>
    <name evidence="2" type="ORF">NYPRO_LOCUS19284</name>
</gene>
<dbReference type="Proteomes" id="UP000645828">
    <property type="component" value="Unassembled WGS sequence"/>
</dbReference>
<dbReference type="EMBL" id="CAJHUB010000762">
    <property type="protein sequence ID" value="CAD7686491.1"/>
    <property type="molecule type" value="Genomic_DNA"/>
</dbReference>
<feature type="compositionally biased region" description="Gly residues" evidence="1">
    <location>
        <begin position="21"/>
        <end position="33"/>
    </location>
</feature>
<organism evidence="2 3">
    <name type="scientific">Nyctereutes procyonoides</name>
    <name type="common">Raccoon dog</name>
    <name type="synonym">Canis procyonoides</name>
    <dbReference type="NCBI Taxonomy" id="34880"/>
    <lineage>
        <taxon>Eukaryota</taxon>
        <taxon>Metazoa</taxon>
        <taxon>Chordata</taxon>
        <taxon>Craniata</taxon>
        <taxon>Vertebrata</taxon>
        <taxon>Euteleostomi</taxon>
        <taxon>Mammalia</taxon>
        <taxon>Eutheria</taxon>
        <taxon>Laurasiatheria</taxon>
        <taxon>Carnivora</taxon>
        <taxon>Caniformia</taxon>
        <taxon>Canidae</taxon>
        <taxon>Nyctereutes</taxon>
    </lineage>
</organism>
<feature type="compositionally biased region" description="Basic and acidic residues" evidence="1">
    <location>
        <begin position="34"/>
        <end position="48"/>
    </location>
</feature>
<keyword evidence="3" id="KW-1185">Reference proteome</keyword>